<evidence type="ECO:0000313" key="3">
    <source>
        <dbReference type="Proteomes" id="UP000215902"/>
    </source>
</evidence>
<accession>A0A267F1T8</accession>
<dbReference type="AlphaFoldDB" id="A0A267F1T8"/>
<protein>
    <submittedName>
        <fullName evidence="2">Uncharacterized protein</fullName>
    </submittedName>
</protein>
<evidence type="ECO:0000256" key="1">
    <source>
        <dbReference type="SAM" id="MobiDB-lite"/>
    </source>
</evidence>
<keyword evidence="3" id="KW-1185">Reference proteome</keyword>
<feature type="region of interest" description="Disordered" evidence="1">
    <location>
        <begin position="1"/>
        <end position="54"/>
    </location>
</feature>
<evidence type="ECO:0000313" key="2">
    <source>
        <dbReference type="EMBL" id="PAA67708.1"/>
    </source>
</evidence>
<organism evidence="2 3">
    <name type="scientific">Macrostomum lignano</name>
    <dbReference type="NCBI Taxonomy" id="282301"/>
    <lineage>
        <taxon>Eukaryota</taxon>
        <taxon>Metazoa</taxon>
        <taxon>Spiralia</taxon>
        <taxon>Lophotrochozoa</taxon>
        <taxon>Platyhelminthes</taxon>
        <taxon>Rhabditophora</taxon>
        <taxon>Macrostomorpha</taxon>
        <taxon>Macrostomida</taxon>
        <taxon>Macrostomidae</taxon>
        <taxon>Macrostomum</taxon>
    </lineage>
</organism>
<dbReference type="EMBL" id="NIVC01001461">
    <property type="protein sequence ID" value="PAA67708.1"/>
    <property type="molecule type" value="Genomic_DNA"/>
</dbReference>
<reference evidence="2 3" key="1">
    <citation type="submission" date="2017-06" db="EMBL/GenBank/DDBJ databases">
        <title>A platform for efficient transgenesis in Macrostomum lignano, a flatworm model organism for stem cell research.</title>
        <authorList>
            <person name="Berezikov E."/>
        </authorList>
    </citation>
    <scope>NUCLEOTIDE SEQUENCE [LARGE SCALE GENOMIC DNA]</scope>
    <source>
        <strain evidence="2">DV1</strain>
        <tissue evidence="2">Whole organism</tissue>
    </source>
</reference>
<sequence>MSYNQLRQTFPPPPEGDRGTVTRPVRQPQPRGATPSPLADGGLEGSAMSEEERSAQLSEALRQAGFVPNKVRTHFVFAEVLKSMWSRFGFSFTGNFTEGWGYNLYAMNGRPGFDSGVSCRYIYQDLVVHFEDCQCPNRDNLICYISEQTGSLQLSKALVPIMKRMGLVVNMDGEVLDLERTQSIKHKLTLSRSSANPEVLFTEQLACCPHFTRRAVSSLQRLPGDWQADAAQITIRPRTYVQHLQQSGLKNSEPAADVDFSGLERALFCRVGEASGHLYMLLKYLLLRALPQALPDKIRPFTEVHCRQLLWYIISREHRNYIGDGESLLSRGRRGLQLMAELLEHQQQLQQRLQKGNSQRNVAFRNFFDQRLGVPFDEAVVGLVDRALLCRLLSNPTRLLTDQVDAYISRLRGLGNFSSGGGGGGGLSGSYFVFRPLLMTIPGCSSAAASRPTASQLAGLADYPMVGFRLYRALDILLDECRPDQGISAEFSALISSLRRCATTAAACLSCMMALKLRQGAGLAHQTLMQAGQISVTDCFEASNLTPSMVENALLKTDCAWLYRCKLIKDEHEDHVTECHGPGGTAFLAAYPRIRCLFFPATQKPILHSQHCSFVYRLRINFVALWHSLNTQLASDLGSYIRPSYGASAGGGGPESKSQLTTRMLLDQPDSVMDPQEIVAQVLICSSSPSRRLLLSAFKALVTGAAPFHRERGRDEWRWLNLVRLHLMGTWLTELRTSSGGNRSQREDFCELVSWCNEYDELFYCSIAGCGVSAMLHTVGSAAEVQARSVLQSVLETEIEQTFPLTKEAGHDRDLLVMELYARYSSDKKSRAHFEKRTKQLASH</sequence>
<gene>
    <name evidence="2" type="ORF">BOX15_Mlig015656g1</name>
</gene>
<comment type="caution">
    <text evidence="2">The sequence shown here is derived from an EMBL/GenBank/DDBJ whole genome shotgun (WGS) entry which is preliminary data.</text>
</comment>
<name>A0A267F1T8_9PLAT</name>
<dbReference type="Proteomes" id="UP000215902">
    <property type="component" value="Unassembled WGS sequence"/>
</dbReference>
<proteinExistence type="predicted"/>